<proteinExistence type="predicted"/>
<evidence type="ECO:0000256" key="1">
    <source>
        <dbReference type="SAM" id="MobiDB-lite"/>
    </source>
</evidence>
<dbReference type="InterPro" id="IPR011195">
    <property type="entry name" value="UCP010256"/>
</dbReference>
<dbReference type="CDD" id="cd00198">
    <property type="entry name" value="vWFA"/>
    <property type="match status" value="1"/>
</dbReference>
<organism evidence="2">
    <name type="scientific">Caldilineaceae bacterium SB0675_bin_29</name>
    <dbReference type="NCBI Taxonomy" id="2605266"/>
    <lineage>
        <taxon>Bacteria</taxon>
        <taxon>Bacillati</taxon>
        <taxon>Chloroflexota</taxon>
        <taxon>Caldilineae</taxon>
        <taxon>Caldilineales</taxon>
        <taxon>Caldilineaceae</taxon>
    </lineage>
</organism>
<dbReference type="PANTHER" id="PTHR39338:SF6">
    <property type="entry name" value="BLL5662 PROTEIN"/>
    <property type="match status" value="1"/>
</dbReference>
<dbReference type="Gene3D" id="3.40.50.410">
    <property type="entry name" value="von Willebrand factor, type A domain"/>
    <property type="match status" value="1"/>
</dbReference>
<dbReference type="InterPro" id="IPR008912">
    <property type="entry name" value="Uncharacterised_CoxE"/>
</dbReference>
<dbReference type="AlphaFoldDB" id="A0A6B1G639"/>
<name>A0A6B1G639_9CHLR</name>
<feature type="region of interest" description="Disordered" evidence="1">
    <location>
        <begin position="29"/>
        <end position="73"/>
    </location>
</feature>
<dbReference type="PIRSF" id="PIRSF010256">
    <property type="entry name" value="CoxE_vWa"/>
    <property type="match status" value="1"/>
</dbReference>
<dbReference type="Pfam" id="PF05762">
    <property type="entry name" value="VWA_CoxE"/>
    <property type="match status" value="1"/>
</dbReference>
<protein>
    <submittedName>
        <fullName evidence="2">VWA domain-containing protein</fullName>
    </submittedName>
</protein>
<dbReference type="EMBL" id="VYDA01000500">
    <property type="protein sequence ID" value="MYH62826.1"/>
    <property type="molecule type" value="Genomic_DNA"/>
</dbReference>
<dbReference type="SUPFAM" id="SSF53300">
    <property type="entry name" value="vWA-like"/>
    <property type="match status" value="1"/>
</dbReference>
<gene>
    <name evidence="2" type="ORF">F4148_14090</name>
</gene>
<sequence length="454" mass="52294">MTSRRCRARPYAKSFRYYGARTAHWHRSMSESDSGAVAEETYTSVERNGGGETGPHLPHFMPAPSGPDSEPSPFHGNFLQNMLLFARLLRGLSIPVTPTQILDLVEALTQINLRVKEQARDAARAILVSRQEHLELFDEAFDLFWRARERQELARINLGELLQQTPQGEIQYRLIRADREQKDERKQVDQKPLVEKIYTYSSAEALRSRDFATMTEYELQQVKQFMQELQWTPAERRTRRRVPATHGDQVDLRRSLRLNVRYGGEPIVIARRQRKTRRRPIIALADISGSMDRYSRVLLQFLYSITHALDRVEAFVFSTRLTRITRHLRRRDIDLALDQTAHAVHDWAGGTRIGEAIRAFNFDWARRVCGQGAIVLVISDGWDRGDPEMLGQEMGRLQRSCHRLIWLNPLLGSPSYEPLTRGIQAALPHTDEFLPVHNLISLEQLAKVMAEAQA</sequence>
<dbReference type="InterPro" id="IPR036465">
    <property type="entry name" value="vWFA_dom_sf"/>
</dbReference>
<evidence type="ECO:0000313" key="2">
    <source>
        <dbReference type="EMBL" id="MYH62826.1"/>
    </source>
</evidence>
<dbReference type="PANTHER" id="PTHR39338">
    <property type="entry name" value="BLL5662 PROTEIN-RELATED"/>
    <property type="match status" value="1"/>
</dbReference>
<reference evidence="2" key="1">
    <citation type="submission" date="2019-09" db="EMBL/GenBank/DDBJ databases">
        <title>Characterisation of the sponge microbiome using genome-centric metagenomics.</title>
        <authorList>
            <person name="Engelberts J.P."/>
            <person name="Robbins S.J."/>
            <person name="De Goeij J.M."/>
            <person name="Aranda M."/>
            <person name="Bell S.C."/>
            <person name="Webster N.S."/>
        </authorList>
    </citation>
    <scope>NUCLEOTIDE SEQUENCE</scope>
    <source>
        <strain evidence="2">SB0675_bin_29</strain>
    </source>
</reference>
<accession>A0A6B1G639</accession>
<comment type="caution">
    <text evidence="2">The sequence shown here is derived from an EMBL/GenBank/DDBJ whole genome shotgun (WGS) entry which is preliminary data.</text>
</comment>